<feature type="transmembrane region" description="Helical" evidence="1">
    <location>
        <begin position="207"/>
        <end position="223"/>
    </location>
</feature>
<feature type="signal peptide" evidence="2">
    <location>
        <begin position="1"/>
        <end position="17"/>
    </location>
</feature>
<feature type="transmembrane region" description="Helical" evidence="1">
    <location>
        <begin position="260"/>
        <end position="279"/>
    </location>
</feature>
<accession>A0AAD2G2D0</accession>
<feature type="transmembrane region" description="Helical" evidence="1">
    <location>
        <begin position="94"/>
        <end position="114"/>
    </location>
</feature>
<evidence type="ECO:0000256" key="2">
    <source>
        <dbReference type="SAM" id="SignalP"/>
    </source>
</evidence>
<feature type="transmembrane region" description="Helical" evidence="1">
    <location>
        <begin position="135"/>
        <end position="155"/>
    </location>
</feature>
<name>A0AAD2G2D0_9STRA</name>
<dbReference type="Proteomes" id="UP001295423">
    <property type="component" value="Unassembled WGS sequence"/>
</dbReference>
<feature type="chain" id="PRO_5042168879" evidence="2">
    <location>
        <begin position="18"/>
        <end position="291"/>
    </location>
</feature>
<keyword evidence="4" id="KW-1185">Reference proteome</keyword>
<organism evidence="3 4">
    <name type="scientific">Cylindrotheca closterium</name>
    <dbReference type="NCBI Taxonomy" id="2856"/>
    <lineage>
        <taxon>Eukaryota</taxon>
        <taxon>Sar</taxon>
        <taxon>Stramenopiles</taxon>
        <taxon>Ochrophyta</taxon>
        <taxon>Bacillariophyta</taxon>
        <taxon>Bacillariophyceae</taxon>
        <taxon>Bacillariophycidae</taxon>
        <taxon>Bacillariales</taxon>
        <taxon>Bacillariaceae</taxon>
        <taxon>Cylindrotheca</taxon>
    </lineage>
</organism>
<comment type="caution">
    <text evidence="3">The sequence shown here is derived from an EMBL/GenBank/DDBJ whole genome shotgun (WGS) entry which is preliminary data.</text>
</comment>
<keyword evidence="2" id="KW-0732">Signal</keyword>
<dbReference type="AlphaFoldDB" id="A0AAD2G2D0"/>
<sequence length="291" mass="31697">MNLRSLLVLSSLSGAAAFAPSSPVRTGLSFPSTIQVSPLERASTSGSSTPLNLFKVFEDKEAEEKEATLPTLVEQSSRLSLEGDWVDESKKVEIILLTVWMVSLSAFILINNSVGPWPAVMKTVPERVFFLSHMVGGMLFGGGIILTTCIERLVAKSANAPVLQFWFDKVPLLDGLIVVPALTVSMISGTGLTIVRYGGLNIAPPHVDAIFWTLIAFMVWWAVTDLTTQGTALQAVNEMYDEFQGGEEDLDTPKVVLDRHVSNVVSCFFVLALYSVMVLKPGTLFPFPWNA</sequence>
<keyword evidence="1" id="KW-0472">Membrane</keyword>
<evidence type="ECO:0000313" key="4">
    <source>
        <dbReference type="Proteomes" id="UP001295423"/>
    </source>
</evidence>
<feature type="transmembrane region" description="Helical" evidence="1">
    <location>
        <begin position="175"/>
        <end position="195"/>
    </location>
</feature>
<evidence type="ECO:0000313" key="3">
    <source>
        <dbReference type="EMBL" id="CAJ1960100.1"/>
    </source>
</evidence>
<keyword evidence="1" id="KW-1133">Transmembrane helix</keyword>
<gene>
    <name evidence="3" type="ORF">CYCCA115_LOCUS18515</name>
</gene>
<proteinExistence type="predicted"/>
<reference evidence="3" key="1">
    <citation type="submission" date="2023-08" db="EMBL/GenBank/DDBJ databases">
        <authorList>
            <person name="Audoor S."/>
            <person name="Bilcke G."/>
        </authorList>
    </citation>
    <scope>NUCLEOTIDE SEQUENCE</scope>
</reference>
<keyword evidence="1" id="KW-0812">Transmembrane</keyword>
<protein>
    <submittedName>
        <fullName evidence="3">Uncharacterized protein</fullName>
    </submittedName>
</protein>
<evidence type="ECO:0000256" key="1">
    <source>
        <dbReference type="SAM" id="Phobius"/>
    </source>
</evidence>
<dbReference type="EMBL" id="CAKOGP040002047">
    <property type="protein sequence ID" value="CAJ1960100.1"/>
    <property type="molecule type" value="Genomic_DNA"/>
</dbReference>